<feature type="region of interest" description="Disordered" evidence="1">
    <location>
        <begin position="13"/>
        <end position="54"/>
    </location>
</feature>
<gene>
    <name evidence="2" type="ORF">TIFTF001_054978</name>
</gene>
<evidence type="ECO:0000313" key="2">
    <source>
        <dbReference type="EMBL" id="GMN74196.1"/>
    </source>
</evidence>
<sequence>MFVEQSVQNLMESDKATHMSQSASGSSSSAVNEDTILQQNLGTHRGNMTGVGPTLPWTTVPGAFSSSISQLNSLSSAQLLLEYQSRINSMHDLVPPGLSTNLPPPQANDDADANDDDAAHLGD</sequence>
<name>A0AA88JIU4_FICCA</name>
<feature type="region of interest" description="Disordered" evidence="1">
    <location>
        <begin position="91"/>
        <end position="123"/>
    </location>
</feature>
<reference evidence="2" key="1">
    <citation type="submission" date="2023-07" db="EMBL/GenBank/DDBJ databases">
        <title>draft genome sequence of fig (Ficus carica).</title>
        <authorList>
            <person name="Takahashi T."/>
            <person name="Nishimura K."/>
        </authorList>
    </citation>
    <scope>NUCLEOTIDE SEQUENCE</scope>
</reference>
<dbReference type="EMBL" id="BTGU01016052">
    <property type="protein sequence ID" value="GMN74196.1"/>
    <property type="molecule type" value="Genomic_DNA"/>
</dbReference>
<proteinExistence type="predicted"/>
<dbReference type="Proteomes" id="UP001187192">
    <property type="component" value="Unassembled WGS sequence"/>
</dbReference>
<dbReference type="AlphaFoldDB" id="A0AA88JIU4"/>
<feature type="compositionally biased region" description="Low complexity" evidence="1">
    <location>
        <begin position="20"/>
        <end position="30"/>
    </location>
</feature>
<evidence type="ECO:0000313" key="3">
    <source>
        <dbReference type="Proteomes" id="UP001187192"/>
    </source>
</evidence>
<evidence type="ECO:0000256" key="1">
    <source>
        <dbReference type="SAM" id="MobiDB-lite"/>
    </source>
</evidence>
<comment type="caution">
    <text evidence="2">The sequence shown here is derived from an EMBL/GenBank/DDBJ whole genome shotgun (WGS) entry which is preliminary data.</text>
</comment>
<organism evidence="2 3">
    <name type="scientific">Ficus carica</name>
    <name type="common">Common fig</name>
    <dbReference type="NCBI Taxonomy" id="3494"/>
    <lineage>
        <taxon>Eukaryota</taxon>
        <taxon>Viridiplantae</taxon>
        <taxon>Streptophyta</taxon>
        <taxon>Embryophyta</taxon>
        <taxon>Tracheophyta</taxon>
        <taxon>Spermatophyta</taxon>
        <taxon>Magnoliopsida</taxon>
        <taxon>eudicotyledons</taxon>
        <taxon>Gunneridae</taxon>
        <taxon>Pentapetalae</taxon>
        <taxon>rosids</taxon>
        <taxon>fabids</taxon>
        <taxon>Rosales</taxon>
        <taxon>Moraceae</taxon>
        <taxon>Ficeae</taxon>
        <taxon>Ficus</taxon>
    </lineage>
</organism>
<feature type="compositionally biased region" description="Polar residues" evidence="1">
    <location>
        <begin position="31"/>
        <end position="42"/>
    </location>
</feature>
<protein>
    <submittedName>
        <fullName evidence="2">Uncharacterized protein</fullName>
    </submittedName>
</protein>
<keyword evidence="3" id="KW-1185">Reference proteome</keyword>
<accession>A0AA88JIU4</accession>